<feature type="domain" description="Conserved hypothetical protein CHP02679 N terminus" evidence="2">
    <location>
        <begin position="39"/>
        <end position="264"/>
    </location>
</feature>
<evidence type="ECO:0000313" key="4">
    <source>
        <dbReference type="Proteomes" id="UP000295788"/>
    </source>
</evidence>
<dbReference type="EMBL" id="SMAB01000001">
    <property type="protein sequence ID" value="TCS84479.1"/>
    <property type="molecule type" value="Genomic_DNA"/>
</dbReference>
<dbReference type="InterPro" id="IPR024465">
    <property type="entry name" value="DUF2399"/>
</dbReference>
<dbReference type="InterPro" id="IPR024466">
    <property type="entry name" value="CHP02679_N"/>
</dbReference>
<evidence type="ECO:0000313" key="3">
    <source>
        <dbReference type="EMBL" id="TCS84479.1"/>
    </source>
</evidence>
<protein>
    <submittedName>
        <fullName evidence="3">Uncharacterized protein (TIGR02679 family)</fullName>
    </submittedName>
</protein>
<evidence type="ECO:0000259" key="1">
    <source>
        <dbReference type="Pfam" id="PF09664"/>
    </source>
</evidence>
<organism evidence="3 4">
    <name type="scientific">Tepidibacillus fermentans</name>
    <dbReference type="NCBI Taxonomy" id="1281767"/>
    <lineage>
        <taxon>Bacteria</taxon>
        <taxon>Bacillati</taxon>
        <taxon>Bacillota</taxon>
        <taxon>Bacilli</taxon>
        <taxon>Bacillales</taxon>
        <taxon>Bacillaceae</taxon>
        <taxon>Tepidibacillus</taxon>
    </lineage>
</organism>
<keyword evidence="4" id="KW-1185">Reference proteome</keyword>
<dbReference type="Pfam" id="PF11796">
    <property type="entry name" value="DUF3323"/>
    <property type="match status" value="1"/>
</dbReference>
<dbReference type="AlphaFoldDB" id="A0A4V2UT74"/>
<dbReference type="Gene3D" id="3.40.1360.10">
    <property type="match status" value="1"/>
</dbReference>
<dbReference type="RefSeq" id="WP_165894867.1">
    <property type="nucleotide sequence ID" value="NZ_SMAB01000001.1"/>
</dbReference>
<gene>
    <name evidence="3" type="ORF">EDD72_101143</name>
</gene>
<dbReference type="Proteomes" id="UP000295788">
    <property type="component" value="Unassembled WGS sequence"/>
</dbReference>
<dbReference type="Pfam" id="PF09664">
    <property type="entry name" value="DUF2399"/>
    <property type="match status" value="1"/>
</dbReference>
<sequence>MSQFIDKINEAIEYFKHEKVFQKLFHLFIKKYKSLGRIGGKVTLDDLTVREKEVLSSFFRKDFTNETTVSISFSQFKKALDATKFTGIDLKDLLDGYAGQILISQAEEKEQYERQKAKFFEEFARRYTNLYAQGWIKHIQEKGSGVRGVHLAYDKDPDRLKQQLSNVLQAISKLPLLSHGDFIREKEYVRLPVFAYQITKNPHGFDLDSDQGRLLISALQWVRTVVDQGYEIVNSLTIEDVNDLLQYFGIIRDDILNFVTCTGIIGYDKDGKPSPFWLEAYKEQIVLNVPLRELVKLYSFLPGSVVQSSRTNVVFVVENSGVFSAIIDQLQLKESAPIICTHGQFKLATLILLDHLVQNRTKIYYSGDYDPEGLQMAQRLKVRYPEHVQLWRFEIEEYLEAISNIELSDARLKKLNTITLDELLPLKKQIAMKRKAGYQEKLIPKLMEDIQKIMCNE</sequence>
<dbReference type="GO" id="GO:0005694">
    <property type="term" value="C:chromosome"/>
    <property type="evidence" value="ECO:0007669"/>
    <property type="project" value="InterPro"/>
</dbReference>
<dbReference type="SUPFAM" id="SSF56726">
    <property type="entry name" value="DNA topoisomerase IV, alpha subunit"/>
    <property type="match status" value="1"/>
</dbReference>
<reference evidence="3 4" key="1">
    <citation type="submission" date="2019-03" db="EMBL/GenBank/DDBJ databases">
        <title>Genomic Encyclopedia of Type Strains, Phase IV (KMG-IV): sequencing the most valuable type-strain genomes for metagenomic binning, comparative biology and taxonomic classification.</title>
        <authorList>
            <person name="Goeker M."/>
        </authorList>
    </citation>
    <scope>NUCLEOTIDE SEQUENCE [LARGE SCALE GENOMIC DNA]</scope>
    <source>
        <strain evidence="3 4">DSM 23802</strain>
    </source>
</reference>
<comment type="caution">
    <text evidence="3">The sequence shown here is derived from an EMBL/GenBank/DDBJ whole genome shotgun (WGS) entry which is preliminary data.</text>
</comment>
<dbReference type="InterPro" id="IPR036078">
    <property type="entry name" value="Spo11/TopoVI_A_sf"/>
</dbReference>
<accession>A0A4V2UT74</accession>
<feature type="domain" description="DUF2399" evidence="1">
    <location>
        <begin position="290"/>
        <end position="450"/>
    </location>
</feature>
<evidence type="ECO:0000259" key="2">
    <source>
        <dbReference type="Pfam" id="PF11796"/>
    </source>
</evidence>
<dbReference type="InterPro" id="IPR013495">
    <property type="entry name" value="CHP02679"/>
</dbReference>
<dbReference type="NCBIfam" id="TIGR02679">
    <property type="entry name" value="TIGR02679 family protein"/>
    <property type="match status" value="1"/>
</dbReference>
<dbReference type="GO" id="GO:0003677">
    <property type="term" value="F:DNA binding"/>
    <property type="evidence" value="ECO:0007669"/>
    <property type="project" value="InterPro"/>
</dbReference>
<proteinExistence type="predicted"/>
<name>A0A4V2UT74_9BACI</name>